<feature type="domain" description="BHLH" evidence="7">
    <location>
        <begin position="335"/>
        <end position="385"/>
    </location>
</feature>
<dbReference type="Proteomes" id="UP001497444">
    <property type="component" value="Chromosome 4"/>
</dbReference>
<sequence>MTRTRSITADKTAMDAAPSDEKGLFLTVKSEVIDTDMKSDMSNFGVMLESPVQAFVNPSLPPAPLVPSGLQRYHSAPSSFLHSLNDDAFLQVSSPLDISSNSRTSNSFIAPFFPEGLTAIIEQMEIEKLGTSGTNLNEEFDPYMDTARPDYGKRAALSAAMLQTGKPETNWQVPTEAFIPDTFQSFFPAPKNNSPAQLSAAAMQEVNERSPTGMAIQSMMSSEESISGTSEDTNYGHGSKTPMYSRDDSFLLSDTSVNLPTSPGSMSGKRHRDVPGGGANTSGQIAESSIRSRPGVAGSLTRHMSLPVGKMQMRPGVEDTSFLETVSGTRAKRGCATHPRSIAERVRRTRISERMKKLQGVVPNMDKQTNTSEMLDEAVEYIRSLQKKVQELTNIVVELRGQGYGRDDS</sequence>
<dbReference type="PANTHER" id="PTHR16223">
    <property type="entry name" value="TRANSCRIPTION FACTOR BHLH83-RELATED"/>
    <property type="match status" value="1"/>
</dbReference>
<dbReference type="SUPFAM" id="SSF47459">
    <property type="entry name" value="HLH, helix-loop-helix DNA-binding domain"/>
    <property type="match status" value="1"/>
</dbReference>
<evidence type="ECO:0000256" key="3">
    <source>
        <dbReference type="ARBA" id="ARBA00023163"/>
    </source>
</evidence>
<dbReference type="SMART" id="SM00353">
    <property type="entry name" value="HLH"/>
    <property type="match status" value="1"/>
</dbReference>
<evidence type="ECO:0000256" key="2">
    <source>
        <dbReference type="ARBA" id="ARBA00023015"/>
    </source>
</evidence>
<evidence type="ECO:0000313" key="8">
    <source>
        <dbReference type="EMBL" id="CAK9272419.1"/>
    </source>
</evidence>
<gene>
    <name evidence="8" type="ORF">CSSPJE1EN1_LOCUS17897</name>
</gene>
<evidence type="ECO:0000256" key="6">
    <source>
        <dbReference type="SAM" id="MobiDB-lite"/>
    </source>
</evidence>
<feature type="coiled-coil region" evidence="5">
    <location>
        <begin position="375"/>
        <end position="402"/>
    </location>
</feature>
<dbReference type="PROSITE" id="PS50888">
    <property type="entry name" value="BHLH"/>
    <property type="match status" value="1"/>
</dbReference>
<keyword evidence="2" id="KW-0805">Transcription regulation</keyword>
<keyword evidence="3" id="KW-0804">Transcription</keyword>
<comment type="subcellular location">
    <subcellularLocation>
        <location evidence="1">Nucleus</location>
    </subcellularLocation>
</comment>
<organism evidence="8 9">
    <name type="scientific">Sphagnum jensenii</name>
    <dbReference type="NCBI Taxonomy" id="128206"/>
    <lineage>
        <taxon>Eukaryota</taxon>
        <taxon>Viridiplantae</taxon>
        <taxon>Streptophyta</taxon>
        <taxon>Embryophyta</taxon>
        <taxon>Bryophyta</taxon>
        <taxon>Sphagnophytina</taxon>
        <taxon>Sphagnopsida</taxon>
        <taxon>Sphagnales</taxon>
        <taxon>Sphagnaceae</taxon>
        <taxon>Sphagnum</taxon>
    </lineage>
</organism>
<keyword evidence="9" id="KW-1185">Reference proteome</keyword>
<evidence type="ECO:0000256" key="1">
    <source>
        <dbReference type="ARBA" id="ARBA00004123"/>
    </source>
</evidence>
<accession>A0ABP0WZX4</accession>
<feature type="region of interest" description="Disordered" evidence="6">
    <location>
        <begin position="260"/>
        <end position="297"/>
    </location>
</feature>
<evidence type="ECO:0000313" key="9">
    <source>
        <dbReference type="Proteomes" id="UP001497444"/>
    </source>
</evidence>
<keyword evidence="4" id="KW-0539">Nucleus</keyword>
<evidence type="ECO:0000256" key="4">
    <source>
        <dbReference type="ARBA" id="ARBA00023242"/>
    </source>
</evidence>
<dbReference type="InterPro" id="IPR036638">
    <property type="entry name" value="HLH_DNA-bd_sf"/>
</dbReference>
<feature type="compositionally biased region" description="Polar residues" evidence="6">
    <location>
        <begin position="281"/>
        <end position="291"/>
    </location>
</feature>
<evidence type="ECO:0000259" key="7">
    <source>
        <dbReference type="PROSITE" id="PS50888"/>
    </source>
</evidence>
<evidence type="ECO:0000256" key="5">
    <source>
        <dbReference type="SAM" id="Coils"/>
    </source>
</evidence>
<proteinExistence type="predicted"/>
<dbReference type="PANTHER" id="PTHR16223:SF125">
    <property type="entry name" value="OS08G0506700 PROTEIN"/>
    <property type="match status" value="1"/>
</dbReference>
<dbReference type="Pfam" id="PF00010">
    <property type="entry name" value="HLH"/>
    <property type="match status" value="1"/>
</dbReference>
<dbReference type="InterPro" id="IPR011598">
    <property type="entry name" value="bHLH_dom"/>
</dbReference>
<reference evidence="8" key="1">
    <citation type="submission" date="2024-02" db="EMBL/GenBank/DDBJ databases">
        <authorList>
            <consortium name="ELIXIR-Norway"/>
            <consortium name="Elixir Norway"/>
        </authorList>
    </citation>
    <scope>NUCLEOTIDE SEQUENCE</scope>
</reference>
<dbReference type="EMBL" id="OZ020099">
    <property type="protein sequence ID" value="CAK9272419.1"/>
    <property type="molecule type" value="Genomic_DNA"/>
</dbReference>
<protein>
    <recommendedName>
        <fullName evidence="7">BHLH domain-containing protein</fullName>
    </recommendedName>
</protein>
<dbReference type="Gene3D" id="4.10.280.10">
    <property type="entry name" value="Helix-loop-helix DNA-binding domain"/>
    <property type="match status" value="1"/>
</dbReference>
<keyword evidence="5" id="KW-0175">Coiled coil</keyword>
<name>A0ABP0WZX4_9BRYO</name>
<dbReference type="InterPro" id="IPR045843">
    <property type="entry name" value="IND-like"/>
</dbReference>